<feature type="chain" id="PRO_5007565763" description="Secreted protein" evidence="1">
    <location>
        <begin position="24"/>
        <end position="321"/>
    </location>
</feature>
<accession>A0A150PNQ2</accession>
<evidence type="ECO:0000313" key="2">
    <source>
        <dbReference type="EMBL" id="KYF57335.1"/>
    </source>
</evidence>
<dbReference type="PROSITE" id="PS51257">
    <property type="entry name" value="PROKAR_LIPOPROTEIN"/>
    <property type="match status" value="1"/>
</dbReference>
<sequence length="321" mass="32058">MWKNQYLLAIALCAGALSTLGMGCELIATVDRSRIPGDDGVTDGCADGTKNGDETDIDCGGSTCPQCELAKACTAKDDCASGFCADGVCCNAACDAECDACTADLKESGEEDGSCGASKAESECGEATCSEGVQTARGTCDGTSVDCAPGEETSCETFACDPDENACFAACSEDTQCAKCHVCDADAETCSLAPAGTPGLGCEDDQACDAAGECKAANGQECTDAADCGSGSCVDGVCCDTACDSPCQACNIEGSAGTCSNLPLGAEDGMDCSDVNVCDGEGACKLVEGERCTTDEQCASGNCITVVSDVKACDEIPTPDP</sequence>
<comment type="caution">
    <text evidence="2">The sequence shown here is derived from an EMBL/GenBank/DDBJ whole genome shotgun (WGS) entry which is preliminary data.</text>
</comment>
<evidence type="ECO:0000256" key="1">
    <source>
        <dbReference type="SAM" id="SignalP"/>
    </source>
</evidence>
<reference evidence="2 3" key="1">
    <citation type="submission" date="2014-02" db="EMBL/GenBank/DDBJ databases">
        <title>The small core and large imbalanced accessory genome model reveals a collaborative survival strategy of Sorangium cellulosum strains in nature.</title>
        <authorList>
            <person name="Han K."/>
            <person name="Peng R."/>
            <person name="Blom J."/>
            <person name="Li Y.-Z."/>
        </authorList>
    </citation>
    <scope>NUCLEOTIDE SEQUENCE [LARGE SCALE GENOMIC DNA]</scope>
    <source>
        <strain evidence="2 3">So0157-18</strain>
    </source>
</reference>
<organism evidence="2 3">
    <name type="scientific">Sorangium cellulosum</name>
    <name type="common">Polyangium cellulosum</name>
    <dbReference type="NCBI Taxonomy" id="56"/>
    <lineage>
        <taxon>Bacteria</taxon>
        <taxon>Pseudomonadati</taxon>
        <taxon>Myxococcota</taxon>
        <taxon>Polyangia</taxon>
        <taxon>Polyangiales</taxon>
        <taxon>Polyangiaceae</taxon>
        <taxon>Sorangium</taxon>
    </lineage>
</organism>
<evidence type="ECO:0000313" key="3">
    <source>
        <dbReference type="Proteomes" id="UP000075604"/>
    </source>
</evidence>
<feature type="signal peptide" evidence="1">
    <location>
        <begin position="1"/>
        <end position="23"/>
    </location>
</feature>
<gene>
    <name evidence="2" type="ORF">BE04_41290</name>
</gene>
<evidence type="ECO:0008006" key="4">
    <source>
        <dbReference type="Google" id="ProtNLM"/>
    </source>
</evidence>
<name>A0A150PNQ2_SORCE</name>
<protein>
    <recommendedName>
        <fullName evidence="4">Secreted protein</fullName>
    </recommendedName>
</protein>
<dbReference type="Proteomes" id="UP000075604">
    <property type="component" value="Unassembled WGS sequence"/>
</dbReference>
<dbReference type="EMBL" id="JELX01001879">
    <property type="protein sequence ID" value="KYF57335.1"/>
    <property type="molecule type" value="Genomic_DNA"/>
</dbReference>
<dbReference type="AlphaFoldDB" id="A0A150PNQ2"/>
<keyword evidence="1" id="KW-0732">Signal</keyword>
<proteinExistence type="predicted"/>